<dbReference type="InterPro" id="IPR029491">
    <property type="entry name" value="Helicase_HTH"/>
</dbReference>
<reference evidence="3" key="1">
    <citation type="journal article" date="2019" name="Int. J. Syst. Evol. Microbiol.">
        <title>The Global Catalogue of Microorganisms (GCM) 10K type strain sequencing project: providing services to taxonomists for standard genome sequencing and annotation.</title>
        <authorList>
            <consortium name="The Broad Institute Genomics Platform"/>
            <consortium name="The Broad Institute Genome Sequencing Center for Infectious Disease"/>
            <person name="Wu L."/>
            <person name="Ma J."/>
        </authorList>
    </citation>
    <scope>NUCLEOTIDE SEQUENCE [LARGE SCALE GENOMIC DNA]</scope>
    <source>
        <strain evidence="3">KCTC 42143</strain>
    </source>
</reference>
<dbReference type="EMBL" id="JBHUFF010000013">
    <property type="protein sequence ID" value="MFD1799432.1"/>
    <property type="molecule type" value="Genomic_DNA"/>
</dbReference>
<keyword evidence="3" id="KW-1185">Reference proteome</keyword>
<proteinExistence type="predicted"/>
<dbReference type="Proteomes" id="UP001597285">
    <property type="component" value="Unassembled WGS sequence"/>
</dbReference>
<evidence type="ECO:0000259" key="1">
    <source>
        <dbReference type="Pfam" id="PF14493"/>
    </source>
</evidence>
<evidence type="ECO:0000313" key="3">
    <source>
        <dbReference type="Proteomes" id="UP001597285"/>
    </source>
</evidence>
<dbReference type="RefSeq" id="WP_231726779.1">
    <property type="nucleotide sequence ID" value="NZ_JBHSQC010000025.1"/>
</dbReference>
<protein>
    <submittedName>
        <fullName evidence="2">Helix-turn-helix domain-containing protein</fullName>
    </submittedName>
</protein>
<gene>
    <name evidence="2" type="ORF">ACFSBK_06160</name>
</gene>
<name>A0ABW4NRA3_9LACT</name>
<evidence type="ECO:0000313" key="2">
    <source>
        <dbReference type="EMBL" id="MFD1799432.1"/>
    </source>
</evidence>
<comment type="caution">
    <text evidence="2">The sequence shown here is derived from an EMBL/GenBank/DDBJ whole genome shotgun (WGS) entry which is preliminary data.</text>
</comment>
<organism evidence="2 3">
    <name type="scientific">Carnobacterium antarcticum</name>
    <dbReference type="NCBI Taxonomy" id="2126436"/>
    <lineage>
        <taxon>Bacteria</taxon>
        <taxon>Bacillati</taxon>
        <taxon>Bacillota</taxon>
        <taxon>Bacilli</taxon>
        <taxon>Lactobacillales</taxon>
        <taxon>Carnobacteriaceae</taxon>
        <taxon>Carnobacterium</taxon>
    </lineage>
</organism>
<dbReference type="Pfam" id="PF14493">
    <property type="entry name" value="HTH_40"/>
    <property type="match status" value="1"/>
</dbReference>
<accession>A0ABW4NRA3</accession>
<sequence>MKLTYFENFCLSLFSNDVSKKSSTIYHILTGKRTASILYNAQQYRLTAYFSLFPKIKRQQFERLINKMERLELITADSEGEGYQLTEIGAKGYQQYFMKHTYPVHLNQLKNGAVNAYFWRKCLFVTQVLSEVRHGNKRYLPLEKEWKNQIWLKNWLNQHHQDKQTLAQQFGKEWLFLLNELTETNAEIIVAYLTGHGKIGKTRRQLAEHYGIEPLEAEIILTDCLAELIEWIERQPQMVPLFFSIYSETARDYSGITQSAAITQKYLLNGHSIEEIADLRRLKFSTISEHVIEISIVDPSFDLSLILPIEIREELNQMLSEKPNLTYQELTEKRPDILFLWYRLAQIERRHRID</sequence>
<feature type="domain" description="Helicase Helix-turn-helix" evidence="1">
    <location>
        <begin position="259"/>
        <end position="334"/>
    </location>
</feature>